<evidence type="ECO:0000313" key="10">
    <source>
        <dbReference type="EMBL" id="GIF89603.1"/>
    </source>
</evidence>
<evidence type="ECO:0000256" key="2">
    <source>
        <dbReference type="ARBA" id="ARBA00001946"/>
    </source>
</evidence>
<evidence type="ECO:0000256" key="5">
    <source>
        <dbReference type="ARBA" id="ARBA00022801"/>
    </source>
</evidence>
<dbReference type="EMBL" id="BONG01000017">
    <property type="protein sequence ID" value="GIF89603.1"/>
    <property type="molecule type" value="Genomic_DNA"/>
</dbReference>
<proteinExistence type="inferred from homology"/>
<keyword evidence="7" id="KW-0464">Manganese</keyword>
<dbReference type="RefSeq" id="WP_191842406.1">
    <property type="nucleotide sequence ID" value="NZ_BAAALB010000029.1"/>
</dbReference>
<dbReference type="InterPro" id="IPR000086">
    <property type="entry name" value="NUDIX_hydrolase_dom"/>
</dbReference>
<dbReference type="PROSITE" id="PS51462">
    <property type="entry name" value="NUDIX"/>
    <property type="match status" value="1"/>
</dbReference>
<dbReference type="PANTHER" id="PTHR12318:SF0">
    <property type="entry name" value="ACYL-COENZYME A DIPHOSPHATASE NUDT19"/>
    <property type="match status" value="1"/>
</dbReference>
<evidence type="ECO:0000256" key="4">
    <source>
        <dbReference type="ARBA" id="ARBA00022723"/>
    </source>
</evidence>
<comment type="caution">
    <text evidence="10">The sequence shown here is derived from an EMBL/GenBank/DDBJ whole genome shotgun (WGS) entry which is preliminary data.</text>
</comment>
<dbReference type="AlphaFoldDB" id="A0A8J3JZ08"/>
<keyword evidence="5 8" id="KW-0378">Hydrolase</keyword>
<evidence type="ECO:0000256" key="1">
    <source>
        <dbReference type="ARBA" id="ARBA00001936"/>
    </source>
</evidence>
<evidence type="ECO:0000256" key="6">
    <source>
        <dbReference type="ARBA" id="ARBA00022842"/>
    </source>
</evidence>
<protein>
    <recommendedName>
        <fullName evidence="9">Nudix hydrolase domain-containing protein</fullName>
    </recommendedName>
</protein>
<evidence type="ECO:0000259" key="9">
    <source>
        <dbReference type="PROSITE" id="PS51462"/>
    </source>
</evidence>
<dbReference type="Pfam" id="PF00293">
    <property type="entry name" value="NUDIX"/>
    <property type="match status" value="1"/>
</dbReference>
<dbReference type="InterPro" id="IPR039121">
    <property type="entry name" value="NUDT19"/>
</dbReference>
<comment type="cofactor">
    <cofactor evidence="2">
        <name>Mg(2+)</name>
        <dbReference type="ChEBI" id="CHEBI:18420"/>
    </cofactor>
</comment>
<dbReference type="SUPFAM" id="SSF55811">
    <property type="entry name" value="Nudix"/>
    <property type="match status" value="1"/>
</dbReference>
<dbReference type="PANTHER" id="PTHR12318">
    <property type="entry name" value="TESTOSTERONE-REGULATED PROTEIN RP2"/>
    <property type="match status" value="1"/>
</dbReference>
<sequence>MSSNPFDLLPPEQRARFEALAREFAESGREPATPREASTVVLIRPDRTIFLIRRMRAMAFGGMWAFPGGSLEAGETPAEAAVREIAEETGVTLLPAALTPWHRWLTPVFEPRRFDTWFFLAAMPDGQDAALPEFEADRARWLTPEDAIAEHEAGELPMLPPTLVTLRELAAYPAVADMLTTHRDVSTPYMPSL</sequence>
<comment type="cofactor">
    <cofactor evidence="1">
        <name>Mn(2+)</name>
        <dbReference type="ChEBI" id="CHEBI:29035"/>
    </cofactor>
</comment>
<evidence type="ECO:0000313" key="11">
    <source>
        <dbReference type="Proteomes" id="UP000619293"/>
    </source>
</evidence>
<dbReference type="GO" id="GO:0016818">
    <property type="term" value="F:hydrolase activity, acting on acid anhydrides, in phosphorus-containing anhydrides"/>
    <property type="evidence" value="ECO:0007669"/>
    <property type="project" value="InterPro"/>
</dbReference>
<dbReference type="CDD" id="cd18870">
    <property type="entry name" value="NUDIX_AcylCoAdiphos_Nudt19"/>
    <property type="match status" value="1"/>
</dbReference>
<feature type="domain" description="Nudix hydrolase" evidence="9">
    <location>
        <begin position="33"/>
        <end position="164"/>
    </location>
</feature>
<gene>
    <name evidence="10" type="ORF">Cch02nite_30470</name>
</gene>
<accession>A0A8J3JZ08</accession>
<dbReference type="InterPro" id="IPR015797">
    <property type="entry name" value="NUDIX_hydrolase-like_dom_sf"/>
</dbReference>
<keyword evidence="11" id="KW-1185">Reference proteome</keyword>
<dbReference type="Gene3D" id="3.90.79.10">
    <property type="entry name" value="Nucleoside Triphosphate Pyrophosphohydrolase"/>
    <property type="match status" value="2"/>
</dbReference>
<keyword evidence="4" id="KW-0479">Metal-binding</keyword>
<name>A0A8J3JZ08_9ACTN</name>
<evidence type="ECO:0000256" key="7">
    <source>
        <dbReference type="ARBA" id="ARBA00023211"/>
    </source>
</evidence>
<keyword evidence="6" id="KW-0460">Magnesium</keyword>
<dbReference type="InterPro" id="IPR020476">
    <property type="entry name" value="Nudix_hydrolase"/>
</dbReference>
<evidence type="ECO:0000256" key="3">
    <source>
        <dbReference type="ARBA" id="ARBA00005582"/>
    </source>
</evidence>
<comment type="similarity">
    <text evidence="3 8">Belongs to the Nudix hydrolase family.</text>
</comment>
<dbReference type="GO" id="GO:0046872">
    <property type="term" value="F:metal ion binding"/>
    <property type="evidence" value="ECO:0007669"/>
    <property type="project" value="UniProtKB-KW"/>
</dbReference>
<dbReference type="Proteomes" id="UP000619293">
    <property type="component" value="Unassembled WGS sequence"/>
</dbReference>
<dbReference type="InterPro" id="IPR020084">
    <property type="entry name" value="NUDIX_hydrolase_CS"/>
</dbReference>
<organism evidence="10 11">
    <name type="scientific">Catellatospora chokoriensis</name>
    <dbReference type="NCBI Taxonomy" id="310353"/>
    <lineage>
        <taxon>Bacteria</taxon>
        <taxon>Bacillati</taxon>
        <taxon>Actinomycetota</taxon>
        <taxon>Actinomycetes</taxon>
        <taxon>Micromonosporales</taxon>
        <taxon>Micromonosporaceae</taxon>
        <taxon>Catellatospora</taxon>
    </lineage>
</organism>
<dbReference type="PROSITE" id="PS00893">
    <property type="entry name" value="NUDIX_BOX"/>
    <property type="match status" value="1"/>
</dbReference>
<dbReference type="PRINTS" id="PR00502">
    <property type="entry name" value="NUDIXFAMILY"/>
</dbReference>
<reference evidence="10 11" key="1">
    <citation type="submission" date="2021-01" db="EMBL/GenBank/DDBJ databases">
        <title>Whole genome shotgun sequence of Catellatospora chokoriensis NBRC 107358.</title>
        <authorList>
            <person name="Komaki H."/>
            <person name="Tamura T."/>
        </authorList>
    </citation>
    <scope>NUCLEOTIDE SEQUENCE [LARGE SCALE GENOMIC DNA]</scope>
    <source>
        <strain evidence="10 11">NBRC 107358</strain>
    </source>
</reference>
<evidence type="ECO:0000256" key="8">
    <source>
        <dbReference type="RuleBase" id="RU003476"/>
    </source>
</evidence>